<keyword evidence="4 7" id="KW-0418">Kinase</keyword>
<keyword evidence="8" id="KW-1185">Reference proteome</keyword>
<dbReference type="Proteomes" id="UP000653076">
    <property type="component" value="Unassembled WGS sequence"/>
</dbReference>
<dbReference type="InterPro" id="IPR050406">
    <property type="entry name" value="FGGY_Carb_Kinase"/>
</dbReference>
<keyword evidence="2" id="KW-0119">Carbohydrate metabolism</keyword>
<evidence type="ECO:0000313" key="8">
    <source>
        <dbReference type="Proteomes" id="UP000653076"/>
    </source>
</evidence>
<sequence length="541" mass="57526">MAASPPQVLAIDLGTSAMKAALVAADGTVTGWAERPVPLRVLPGGGAEQDPLAWWTALGEVTAELGRTHPEQLRAVGTVCASTQGEGTIAVDDAGQPLTACISWLDMRGAEHLRRQFGGFPAYRGMSLRRVARWLRLTGGMPSPTGKDPAAHMLLVRDSMPQVYARTAAFLNVLDWINLKLTGRTVATVDSILTSWVTDNRRPGAIRYSPTLVADCGIDADKLPPIVACTDVIGTLTPAAAAHLGLPASVRVVAGAIDNTAAAIGAGTTGDNEPHLYVGTSSWIAAHVPRKKTDIFAGIASVPCAISDRYLMTALQATAGANLTWLRDKIVEYDDPLLGAGHVSRDEGSIFDAFDTIIPTVPPGAGGVLYTPWLYGERAPVDDANLRAGFFNISLDTTRSDLLRAVFEGVALNTRWLAGAVDRFLGAPVTSLAITGGGALSDSWCQIFADVLGVEIRRDAQPLAVNARGAGWIGAVGAGLLTFADVPGLMRTDRVFAPNPAHQATYDEIFDVYRQLHRRLAPVYRRFASHRSSANPSRMRR</sequence>
<dbReference type="InterPro" id="IPR043129">
    <property type="entry name" value="ATPase_NBD"/>
</dbReference>
<dbReference type="InterPro" id="IPR018484">
    <property type="entry name" value="FGGY_N"/>
</dbReference>
<dbReference type="GO" id="GO:0016301">
    <property type="term" value="F:kinase activity"/>
    <property type="evidence" value="ECO:0007669"/>
    <property type="project" value="UniProtKB-KW"/>
</dbReference>
<evidence type="ECO:0000256" key="3">
    <source>
        <dbReference type="ARBA" id="ARBA00022679"/>
    </source>
</evidence>
<feature type="domain" description="Carbohydrate kinase FGGY C-terminal" evidence="6">
    <location>
        <begin position="278"/>
        <end position="476"/>
    </location>
</feature>
<evidence type="ECO:0000313" key="7">
    <source>
        <dbReference type="EMBL" id="GIJ27390.1"/>
    </source>
</evidence>
<dbReference type="RefSeq" id="WP_204034964.1">
    <property type="nucleotide sequence ID" value="NZ_BOPC01000032.1"/>
</dbReference>
<comment type="caution">
    <text evidence="7">The sequence shown here is derived from an EMBL/GenBank/DDBJ whole genome shotgun (WGS) entry which is preliminary data.</text>
</comment>
<gene>
    <name evidence="7" type="ORF">Vqi01_25520</name>
</gene>
<evidence type="ECO:0000256" key="2">
    <source>
        <dbReference type="ARBA" id="ARBA00022629"/>
    </source>
</evidence>
<evidence type="ECO:0000259" key="5">
    <source>
        <dbReference type="Pfam" id="PF00370"/>
    </source>
</evidence>
<dbReference type="EMBL" id="BOPC01000032">
    <property type="protein sequence ID" value="GIJ27390.1"/>
    <property type="molecule type" value="Genomic_DNA"/>
</dbReference>
<keyword evidence="3" id="KW-0808">Transferase</keyword>
<organism evidence="7 8">
    <name type="scientific">Micromonospora qiuiae</name>
    <dbReference type="NCBI Taxonomy" id="502268"/>
    <lineage>
        <taxon>Bacteria</taxon>
        <taxon>Bacillati</taxon>
        <taxon>Actinomycetota</taxon>
        <taxon>Actinomycetes</taxon>
        <taxon>Micromonosporales</taxon>
        <taxon>Micromonosporaceae</taxon>
        <taxon>Micromonospora</taxon>
    </lineage>
</organism>
<dbReference type="Pfam" id="PF02782">
    <property type="entry name" value="FGGY_C"/>
    <property type="match status" value="1"/>
</dbReference>
<dbReference type="InterPro" id="IPR018485">
    <property type="entry name" value="FGGY_C"/>
</dbReference>
<reference evidence="7 8" key="1">
    <citation type="submission" date="2021-01" db="EMBL/GenBank/DDBJ databases">
        <title>Whole genome shotgun sequence of Verrucosispora qiuiae NBRC 106684.</title>
        <authorList>
            <person name="Komaki H."/>
            <person name="Tamura T."/>
        </authorList>
    </citation>
    <scope>NUCLEOTIDE SEQUENCE [LARGE SCALE GENOMIC DNA]</scope>
    <source>
        <strain evidence="7 8">NBRC 106684</strain>
    </source>
</reference>
<proteinExistence type="inferred from homology"/>
<dbReference type="PANTHER" id="PTHR43095">
    <property type="entry name" value="SUGAR KINASE"/>
    <property type="match status" value="1"/>
</dbReference>
<dbReference type="Gene3D" id="3.30.420.40">
    <property type="match status" value="2"/>
</dbReference>
<name>A0ABQ4JB56_9ACTN</name>
<dbReference type="CDD" id="cd07805">
    <property type="entry name" value="ASKHA_NBD_FGGY_CvXK-like"/>
    <property type="match status" value="1"/>
</dbReference>
<evidence type="ECO:0000256" key="1">
    <source>
        <dbReference type="ARBA" id="ARBA00009156"/>
    </source>
</evidence>
<evidence type="ECO:0000256" key="4">
    <source>
        <dbReference type="ARBA" id="ARBA00022777"/>
    </source>
</evidence>
<feature type="domain" description="Carbohydrate kinase FGGY N-terminal" evidence="5">
    <location>
        <begin position="8"/>
        <end position="265"/>
    </location>
</feature>
<comment type="similarity">
    <text evidence="1">Belongs to the FGGY kinase family.</text>
</comment>
<dbReference type="SUPFAM" id="SSF53067">
    <property type="entry name" value="Actin-like ATPase domain"/>
    <property type="match status" value="2"/>
</dbReference>
<keyword evidence="2" id="KW-0859">Xylose metabolism</keyword>
<protein>
    <submittedName>
        <fullName evidence="7">Carbohydrate kinase</fullName>
    </submittedName>
</protein>
<dbReference type="InterPro" id="IPR000577">
    <property type="entry name" value="Carb_kinase_FGGY"/>
</dbReference>
<accession>A0ABQ4JB56</accession>
<dbReference type="PANTHER" id="PTHR43095:SF5">
    <property type="entry name" value="XYLULOSE KINASE"/>
    <property type="match status" value="1"/>
</dbReference>
<dbReference type="PIRSF" id="PIRSF000538">
    <property type="entry name" value="GlpK"/>
    <property type="match status" value="1"/>
</dbReference>
<dbReference type="Pfam" id="PF00370">
    <property type="entry name" value="FGGY_N"/>
    <property type="match status" value="1"/>
</dbReference>
<evidence type="ECO:0000259" key="6">
    <source>
        <dbReference type="Pfam" id="PF02782"/>
    </source>
</evidence>